<sequence>MGDRSRIALVVYWAVMMRCRAHACGFRISSFFSFFFSGDLLVCRLCCQSLEVQVSFVTESCTNDPRSLIILWS</sequence>
<dbReference type="InterPro" id="IPR036174">
    <property type="entry name" value="Znf_Sec23_Sec24_sf"/>
</dbReference>
<dbReference type="EMBL" id="KK198755">
    <property type="protein sequence ID" value="KCW81412.1"/>
    <property type="molecule type" value="Genomic_DNA"/>
</dbReference>
<protein>
    <submittedName>
        <fullName evidence="1">Uncharacterized protein</fullName>
    </submittedName>
</protein>
<dbReference type="SUPFAM" id="SSF82919">
    <property type="entry name" value="Zn-finger domain of Sec23/24"/>
    <property type="match status" value="1"/>
</dbReference>
<dbReference type="GO" id="GO:0030127">
    <property type="term" value="C:COPII vesicle coat"/>
    <property type="evidence" value="ECO:0007669"/>
    <property type="project" value="InterPro"/>
</dbReference>
<gene>
    <name evidence="1" type="ORF">EUGRSUZ_C02789</name>
</gene>
<dbReference type="Gramene" id="KCW81412">
    <property type="protein sequence ID" value="KCW81412"/>
    <property type="gene ID" value="EUGRSUZ_C02789"/>
</dbReference>
<evidence type="ECO:0000313" key="1">
    <source>
        <dbReference type="EMBL" id="KCW81412.1"/>
    </source>
</evidence>
<name>A0A059CSR0_EUCGR</name>
<dbReference type="GO" id="GO:0008270">
    <property type="term" value="F:zinc ion binding"/>
    <property type="evidence" value="ECO:0007669"/>
    <property type="project" value="InterPro"/>
</dbReference>
<dbReference type="InParanoid" id="A0A059CSR0"/>
<proteinExistence type="predicted"/>
<organism evidence="1">
    <name type="scientific">Eucalyptus grandis</name>
    <name type="common">Flooded gum</name>
    <dbReference type="NCBI Taxonomy" id="71139"/>
    <lineage>
        <taxon>Eukaryota</taxon>
        <taxon>Viridiplantae</taxon>
        <taxon>Streptophyta</taxon>
        <taxon>Embryophyta</taxon>
        <taxon>Tracheophyta</taxon>
        <taxon>Spermatophyta</taxon>
        <taxon>Magnoliopsida</taxon>
        <taxon>eudicotyledons</taxon>
        <taxon>Gunneridae</taxon>
        <taxon>Pentapetalae</taxon>
        <taxon>rosids</taxon>
        <taxon>malvids</taxon>
        <taxon>Myrtales</taxon>
        <taxon>Myrtaceae</taxon>
        <taxon>Myrtoideae</taxon>
        <taxon>Eucalypteae</taxon>
        <taxon>Eucalyptus</taxon>
    </lineage>
</organism>
<dbReference type="GO" id="GO:0006888">
    <property type="term" value="P:endoplasmic reticulum to Golgi vesicle-mediated transport"/>
    <property type="evidence" value="ECO:0007669"/>
    <property type="project" value="InterPro"/>
</dbReference>
<reference evidence="1" key="1">
    <citation type="submission" date="2013-07" db="EMBL/GenBank/DDBJ databases">
        <title>The genome of Eucalyptus grandis.</title>
        <authorList>
            <person name="Schmutz J."/>
            <person name="Hayes R."/>
            <person name="Myburg A."/>
            <person name="Tuskan G."/>
            <person name="Grattapaglia D."/>
            <person name="Rokhsar D.S."/>
        </authorList>
    </citation>
    <scope>NUCLEOTIDE SEQUENCE</scope>
    <source>
        <tissue evidence="1">Leaf extractions</tissue>
    </source>
</reference>
<accession>A0A059CSR0</accession>
<dbReference type="AlphaFoldDB" id="A0A059CSR0"/>
<dbReference type="GO" id="GO:0006886">
    <property type="term" value="P:intracellular protein transport"/>
    <property type="evidence" value="ECO:0007669"/>
    <property type="project" value="InterPro"/>
</dbReference>